<dbReference type="InterPro" id="IPR003741">
    <property type="entry name" value="LUD_dom"/>
</dbReference>
<gene>
    <name evidence="2" type="ORF">AUC43_09325</name>
</gene>
<dbReference type="Proteomes" id="UP000059542">
    <property type="component" value="Chromosome"/>
</dbReference>
<organism evidence="2 3">
    <name type="scientific">Hymenobacter sedentarius</name>
    <dbReference type="NCBI Taxonomy" id="1411621"/>
    <lineage>
        <taxon>Bacteria</taxon>
        <taxon>Pseudomonadati</taxon>
        <taxon>Bacteroidota</taxon>
        <taxon>Cytophagia</taxon>
        <taxon>Cytophagales</taxon>
        <taxon>Hymenobacteraceae</taxon>
        <taxon>Hymenobacter</taxon>
    </lineage>
</organism>
<evidence type="ECO:0000313" key="3">
    <source>
        <dbReference type="Proteomes" id="UP000059542"/>
    </source>
</evidence>
<proteinExistence type="predicted"/>
<dbReference type="Gene3D" id="3.40.50.10420">
    <property type="entry name" value="NagB/RpiA/CoA transferase-like"/>
    <property type="match status" value="1"/>
</dbReference>
<dbReference type="InterPro" id="IPR037171">
    <property type="entry name" value="NagB/RpiA_transferase-like"/>
</dbReference>
<name>A0A0U4CPH8_9BACT</name>
<evidence type="ECO:0000313" key="2">
    <source>
        <dbReference type="EMBL" id="ALW85278.1"/>
    </source>
</evidence>
<reference evidence="2 3" key="1">
    <citation type="submission" date="2015-12" db="EMBL/GenBank/DDBJ databases">
        <authorList>
            <person name="Shamseldin A."/>
            <person name="Moawad H."/>
            <person name="Abd El-Rahim W.M."/>
            <person name="Sadowsky M.J."/>
        </authorList>
    </citation>
    <scope>NUCLEOTIDE SEQUENCE [LARGE SCALE GENOMIC DNA]</scope>
    <source>
        <strain evidence="2 3">DG5B</strain>
    </source>
</reference>
<dbReference type="KEGG" id="hyg:AUC43_09325"/>
<accession>A0A0U4CPH8</accession>
<dbReference type="STRING" id="1411621.AUC43_09325"/>
<evidence type="ECO:0000259" key="1">
    <source>
        <dbReference type="Pfam" id="PF02589"/>
    </source>
</evidence>
<protein>
    <recommendedName>
        <fullName evidence="1">LUD domain-containing protein</fullName>
    </recommendedName>
</protein>
<feature type="domain" description="LUD" evidence="1">
    <location>
        <begin position="92"/>
        <end position="188"/>
    </location>
</feature>
<dbReference type="PANTHER" id="PTHR43682:SF1">
    <property type="entry name" value="LACTATE UTILIZATION PROTEIN C"/>
    <property type="match status" value="1"/>
</dbReference>
<dbReference type="PANTHER" id="PTHR43682">
    <property type="entry name" value="LACTATE UTILIZATION PROTEIN C"/>
    <property type="match status" value="1"/>
</dbReference>
<dbReference type="InterPro" id="IPR024185">
    <property type="entry name" value="FTHF_cligase-like_sf"/>
</dbReference>
<sequence>MSSASRNRILLAAQANKPAETPLPTVPDFGGEATAERFTAVLSSIGGTVVWLDGLGQLGSTLQQLFPEARNTASPLFDATVPIHADTPTHVLAEIDLAVLTGEIGVAENGAIWLPEANMLHRALPTITQHLALVLDHRRIVATMHQAYAQLPSTGSYGKFVAGPSKTADIEQSLVIGAHGARSLVVLLY</sequence>
<keyword evidence="3" id="KW-1185">Reference proteome</keyword>
<dbReference type="AlphaFoldDB" id="A0A0U4CPH8"/>
<dbReference type="EMBL" id="CP013909">
    <property type="protein sequence ID" value="ALW85278.1"/>
    <property type="molecule type" value="Genomic_DNA"/>
</dbReference>
<dbReference type="RefSeq" id="WP_068192239.1">
    <property type="nucleotide sequence ID" value="NZ_CP013909.1"/>
</dbReference>
<dbReference type="Pfam" id="PF02589">
    <property type="entry name" value="LUD_dom"/>
    <property type="match status" value="1"/>
</dbReference>
<dbReference type="SUPFAM" id="SSF100950">
    <property type="entry name" value="NagB/RpiA/CoA transferase-like"/>
    <property type="match status" value="1"/>
</dbReference>